<organism evidence="1">
    <name type="scientific">marine sediment metagenome</name>
    <dbReference type="NCBI Taxonomy" id="412755"/>
    <lineage>
        <taxon>unclassified sequences</taxon>
        <taxon>metagenomes</taxon>
        <taxon>ecological metagenomes</taxon>
    </lineage>
</organism>
<name>A0A0F9BNX1_9ZZZZ</name>
<gene>
    <name evidence="1" type="ORF">LCGC14_2424200</name>
</gene>
<comment type="caution">
    <text evidence="1">The sequence shown here is derived from an EMBL/GenBank/DDBJ whole genome shotgun (WGS) entry which is preliminary data.</text>
</comment>
<evidence type="ECO:0000313" key="1">
    <source>
        <dbReference type="EMBL" id="KKL23560.1"/>
    </source>
</evidence>
<dbReference type="AlphaFoldDB" id="A0A0F9BNX1"/>
<dbReference type="EMBL" id="LAZR01036929">
    <property type="protein sequence ID" value="KKL23560.1"/>
    <property type="molecule type" value="Genomic_DNA"/>
</dbReference>
<accession>A0A0F9BNX1</accession>
<protein>
    <submittedName>
        <fullName evidence="1">Uncharacterized protein</fullName>
    </submittedName>
</protein>
<reference evidence="1" key="1">
    <citation type="journal article" date="2015" name="Nature">
        <title>Complex archaea that bridge the gap between prokaryotes and eukaryotes.</title>
        <authorList>
            <person name="Spang A."/>
            <person name="Saw J.H."/>
            <person name="Jorgensen S.L."/>
            <person name="Zaremba-Niedzwiedzka K."/>
            <person name="Martijn J."/>
            <person name="Lind A.E."/>
            <person name="van Eijk R."/>
            <person name="Schleper C."/>
            <person name="Guy L."/>
            <person name="Ettema T.J."/>
        </authorList>
    </citation>
    <scope>NUCLEOTIDE SEQUENCE</scope>
</reference>
<proteinExistence type="predicted"/>
<sequence>MGTVKKSLKKRLISKMAEKVIKVKDFEYNHGYLSAMLTMNGYSFYFTSYKPNCKHPKRTFKRIIKRMEAI</sequence>